<dbReference type="OrthoDB" id="668980at2"/>
<feature type="chain" id="PRO_5014177680" description="Outer membrane protein with beta-barrel domain" evidence="1">
    <location>
        <begin position="21"/>
        <end position="165"/>
    </location>
</feature>
<protein>
    <recommendedName>
        <fullName evidence="4">Outer membrane protein with beta-barrel domain</fullName>
    </recommendedName>
</protein>
<dbReference type="Proteomes" id="UP000242687">
    <property type="component" value="Unassembled WGS sequence"/>
</dbReference>
<reference evidence="2 3" key="1">
    <citation type="submission" date="2017-11" db="EMBL/GenBank/DDBJ databases">
        <title>Genomic Encyclopedia of Archaeal and Bacterial Type Strains, Phase II (KMG-II): From Individual Species to Whole Genera.</title>
        <authorList>
            <person name="Goeker M."/>
        </authorList>
    </citation>
    <scope>NUCLEOTIDE SEQUENCE [LARGE SCALE GENOMIC DNA]</scope>
    <source>
        <strain evidence="2 3">DSM 28175</strain>
    </source>
</reference>
<evidence type="ECO:0000256" key="1">
    <source>
        <dbReference type="SAM" id="SignalP"/>
    </source>
</evidence>
<name>A0A2H9VPA2_9SPHI</name>
<comment type="caution">
    <text evidence="2">The sequence shown here is derived from an EMBL/GenBank/DDBJ whole genome shotgun (WGS) entry which is preliminary data.</text>
</comment>
<evidence type="ECO:0000313" key="2">
    <source>
        <dbReference type="EMBL" id="PJJ80165.1"/>
    </source>
</evidence>
<sequence>MKKLFLMLLLFIVATLPVVAQTEGRTSIGIDAGIPVGAAADAYSIAIGGAIKTENILNENTLLSLSFGYTSLPAKQTLIGANIKPPAATYTPLKVGIKYRLVAELYAEAQTGAAFEIRGRRTVRFIYAPGLVYNINSFDLGLRYEGWAGSGSTISQVALRLGYSF</sequence>
<keyword evidence="3" id="KW-1185">Reference proteome</keyword>
<evidence type="ECO:0008006" key="4">
    <source>
        <dbReference type="Google" id="ProtNLM"/>
    </source>
</evidence>
<dbReference type="EMBL" id="PGFJ01000002">
    <property type="protein sequence ID" value="PJJ80165.1"/>
    <property type="molecule type" value="Genomic_DNA"/>
</dbReference>
<dbReference type="AlphaFoldDB" id="A0A2H9VPA2"/>
<keyword evidence="1" id="KW-0732">Signal</keyword>
<organism evidence="2 3">
    <name type="scientific">Mucilaginibacter auburnensis</name>
    <dbReference type="NCBI Taxonomy" id="1457233"/>
    <lineage>
        <taxon>Bacteria</taxon>
        <taxon>Pseudomonadati</taxon>
        <taxon>Bacteroidota</taxon>
        <taxon>Sphingobacteriia</taxon>
        <taxon>Sphingobacteriales</taxon>
        <taxon>Sphingobacteriaceae</taxon>
        <taxon>Mucilaginibacter</taxon>
    </lineage>
</organism>
<gene>
    <name evidence="2" type="ORF">CLV57_3312</name>
</gene>
<proteinExistence type="predicted"/>
<feature type="signal peptide" evidence="1">
    <location>
        <begin position="1"/>
        <end position="20"/>
    </location>
</feature>
<accession>A0A2H9VPA2</accession>
<evidence type="ECO:0000313" key="3">
    <source>
        <dbReference type="Proteomes" id="UP000242687"/>
    </source>
</evidence>
<dbReference type="RefSeq" id="WP_100342457.1">
    <property type="nucleotide sequence ID" value="NZ_PGFJ01000002.1"/>
</dbReference>